<protein>
    <submittedName>
        <fullName evidence="2">Uncharacterized protein</fullName>
    </submittedName>
</protein>
<dbReference type="AlphaFoldDB" id="A0A7S0APQ9"/>
<name>A0A7S0APQ9_9STRA</name>
<feature type="compositionally biased region" description="Basic and acidic residues" evidence="1">
    <location>
        <begin position="143"/>
        <end position="155"/>
    </location>
</feature>
<sequence length="185" mass="19978">MSSPTAAPVPFPESATENQKNADEAIEFLEAASEFTHGVDAFSDDGIHGPGNKVYPPKAKSSTTAPVLTPAENQKAEETISYLEAVSEFDHGVDAFDGDGIHHGSRNHPPAPQVRMPHIKPRQMMVNAEKAIEKVIESVGEKMGKGESRVREKVKNQTAEETAAGTMCVTKDAKDIHKESFEAPQ</sequence>
<organism evidence="2">
    <name type="scientific">Minutocellus polymorphus</name>
    <dbReference type="NCBI Taxonomy" id="265543"/>
    <lineage>
        <taxon>Eukaryota</taxon>
        <taxon>Sar</taxon>
        <taxon>Stramenopiles</taxon>
        <taxon>Ochrophyta</taxon>
        <taxon>Bacillariophyta</taxon>
        <taxon>Mediophyceae</taxon>
        <taxon>Cymatosirophycidae</taxon>
        <taxon>Cymatosirales</taxon>
        <taxon>Cymatosiraceae</taxon>
        <taxon>Minutocellus</taxon>
    </lineage>
</organism>
<dbReference type="EMBL" id="HBEJ01009564">
    <property type="protein sequence ID" value="CAD8369775.1"/>
    <property type="molecule type" value="Transcribed_RNA"/>
</dbReference>
<feature type="region of interest" description="Disordered" evidence="1">
    <location>
        <begin position="1"/>
        <end position="22"/>
    </location>
</feature>
<feature type="region of interest" description="Disordered" evidence="1">
    <location>
        <begin position="40"/>
        <end position="71"/>
    </location>
</feature>
<evidence type="ECO:0000313" key="2">
    <source>
        <dbReference type="EMBL" id="CAD8369775.1"/>
    </source>
</evidence>
<proteinExistence type="predicted"/>
<feature type="region of interest" description="Disordered" evidence="1">
    <location>
        <begin position="143"/>
        <end position="166"/>
    </location>
</feature>
<gene>
    <name evidence="2" type="ORF">MPOL1434_LOCUS5630</name>
</gene>
<evidence type="ECO:0000256" key="1">
    <source>
        <dbReference type="SAM" id="MobiDB-lite"/>
    </source>
</evidence>
<reference evidence="2" key="1">
    <citation type="submission" date="2021-01" db="EMBL/GenBank/DDBJ databases">
        <authorList>
            <person name="Corre E."/>
            <person name="Pelletier E."/>
            <person name="Niang G."/>
            <person name="Scheremetjew M."/>
            <person name="Finn R."/>
            <person name="Kale V."/>
            <person name="Holt S."/>
            <person name="Cochrane G."/>
            <person name="Meng A."/>
            <person name="Brown T."/>
            <person name="Cohen L."/>
        </authorList>
    </citation>
    <scope>NUCLEOTIDE SEQUENCE</scope>
    <source>
        <strain evidence="2">CCMP3303</strain>
    </source>
</reference>
<accession>A0A7S0APQ9</accession>